<gene>
    <name evidence="2" type="ORF">E5672_17015</name>
</gene>
<dbReference type="InterPro" id="IPR008979">
    <property type="entry name" value="Galactose-bd-like_sf"/>
</dbReference>
<proteinExistence type="predicted"/>
<dbReference type="Proteomes" id="UP000305471">
    <property type="component" value="Unassembled WGS sequence"/>
</dbReference>
<dbReference type="RefSeq" id="WP_136783340.1">
    <property type="nucleotide sequence ID" value="NZ_SWCO01000010.1"/>
</dbReference>
<dbReference type="PANTHER" id="PTHR13627">
    <property type="entry name" value="FUKUTIN RELATED PROTEIN"/>
    <property type="match status" value="1"/>
</dbReference>
<feature type="domain" description="LicD/FKTN/FKRP nucleotidyltransferase" evidence="1">
    <location>
        <begin position="265"/>
        <end position="295"/>
    </location>
</feature>
<accession>A0A4U0ZF12</accession>
<dbReference type="InterPro" id="IPR007074">
    <property type="entry name" value="LicD/FKTN/FKRP_NTP_transf"/>
</dbReference>
<dbReference type="OrthoDB" id="9786100at2"/>
<dbReference type="Pfam" id="PF22633">
    <property type="entry name" value="F5_F8_type_C_2"/>
    <property type="match status" value="1"/>
</dbReference>
<dbReference type="SUPFAM" id="SSF49785">
    <property type="entry name" value="Galactose-binding domain-like"/>
    <property type="match status" value="1"/>
</dbReference>
<protein>
    <recommendedName>
        <fullName evidence="1">LicD/FKTN/FKRP nucleotidyltransferase domain-containing protein</fullName>
    </recommendedName>
</protein>
<comment type="caution">
    <text evidence="2">The sequence shown here is derived from an EMBL/GenBank/DDBJ whole genome shotgun (WGS) entry which is preliminary data.</text>
</comment>
<dbReference type="Gene3D" id="2.60.120.260">
    <property type="entry name" value="Galactose-binding domain-like"/>
    <property type="match status" value="1"/>
</dbReference>
<name>A0A4U0ZF12_9ALTE</name>
<reference evidence="2 3" key="1">
    <citation type="submission" date="2019-04" db="EMBL/GenBank/DDBJ databases">
        <title>Alteromonas portus sp. nov., an alginate lyase-excreting marine bacterium.</title>
        <authorList>
            <person name="Huang H."/>
            <person name="Mo K."/>
            <person name="Bao S."/>
        </authorList>
    </citation>
    <scope>NUCLEOTIDE SEQUENCE [LARGE SCALE GENOMIC DNA]</scope>
    <source>
        <strain evidence="2 3">HB161718</strain>
    </source>
</reference>
<dbReference type="EMBL" id="SWCO01000010">
    <property type="protein sequence ID" value="TKB01510.1"/>
    <property type="molecule type" value="Genomic_DNA"/>
</dbReference>
<evidence type="ECO:0000313" key="3">
    <source>
        <dbReference type="Proteomes" id="UP000305471"/>
    </source>
</evidence>
<evidence type="ECO:0000259" key="1">
    <source>
        <dbReference type="Pfam" id="PF04991"/>
    </source>
</evidence>
<dbReference type="InterPro" id="IPR052613">
    <property type="entry name" value="LicD_transferase"/>
</dbReference>
<evidence type="ECO:0000313" key="2">
    <source>
        <dbReference type="EMBL" id="TKB01510.1"/>
    </source>
</evidence>
<dbReference type="AlphaFoldDB" id="A0A4U0ZF12"/>
<sequence length="422" mass="47877">MINLRKLVGLQTEPDEKVEQLSENLSDVLPVFKGVLNDQPLVVECDIRTRYVKLSLQITEVFHLDEIEIFDENGRNMALNANVLVSSRYDDKYSGHGAVNGTKNGGSGFHTALEPNPWLIIDLGEEQTVKKISVFNRDDRFFTRALSLIIEHSTNLVNWATVYDNWESLKTLQAQSETEFDKAIVSALKLEPQKCQEYLNKLKAEGKEDDALAFQQTINKLIHPLELAFGPHGFSRTFALRGDKEKERILKDIEQLLAWLNDDFGLPTFISSGTLLGIIRDGKLIEHDDDIDLCYISKQPTEADILAERESLVSFLTDKGCTVRKSDLAHYWCVTPAGLNVDIFTGFIENEAACMNPISRGDVKISDVLPLQKKQIGSNTLYIPANPERILACNYGEGWRTPDPLWTFDWGRARQQFEFLYF</sequence>
<dbReference type="GO" id="GO:0009100">
    <property type="term" value="P:glycoprotein metabolic process"/>
    <property type="evidence" value="ECO:0007669"/>
    <property type="project" value="UniProtKB-ARBA"/>
</dbReference>
<dbReference type="Pfam" id="PF04991">
    <property type="entry name" value="LicD"/>
    <property type="match status" value="1"/>
</dbReference>
<keyword evidence="3" id="KW-1185">Reference proteome</keyword>
<organism evidence="2 3">
    <name type="scientific">Alteromonas portus</name>
    <dbReference type="NCBI Taxonomy" id="2565549"/>
    <lineage>
        <taxon>Bacteria</taxon>
        <taxon>Pseudomonadati</taxon>
        <taxon>Pseudomonadota</taxon>
        <taxon>Gammaproteobacteria</taxon>
        <taxon>Alteromonadales</taxon>
        <taxon>Alteromonadaceae</taxon>
        <taxon>Alteromonas/Salinimonas group</taxon>
        <taxon>Alteromonas</taxon>
    </lineage>
</organism>
<dbReference type="PANTHER" id="PTHR13627:SF31">
    <property type="entry name" value="RIBITOL 5-PHOSPHATE TRANSFERASE FKRP"/>
    <property type="match status" value="1"/>
</dbReference>